<dbReference type="AlphaFoldDB" id="A0A5C1I145"/>
<dbReference type="SUPFAM" id="SSF53681">
    <property type="entry name" value="Aspartate/glutamate racemase"/>
    <property type="match status" value="2"/>
</dbReference>
<dbReference type="PROSITE" id="PS00923">
    <property type="entry name" value="ASP_GLU_RACEMASE_1"/>
    <property type="match status" value="1"/>
</dbReference>
<dbReference type="KEGG" id="mrub:DEO27_018390"/>
<protein>
    <recommendedName>
        <fullName evidence="2 7">Glutamate racemase</fullName>
        <ecNumber evidence="2 7">5.1.1.3</ecNumber>
    </recommendedName>
</protein>
<dbReference type="GO" id="GO:0008360">
    <property type="term" value="P:regulation of cell shape"/>
    <property type="evidence" value="ECO:0007669"/>
    <property type="project" value="UniProtKB-KW"/>
</dbReference>
<comment type="catalytic activity">
    <reaction evidence="1 7">
        <text>L-glutamate = D-glutamate</text>
        <dbReference type="Rhea" id="RHEA:12813"/>
        <dbReference type="ChEBI" id="CHEBI:29985"/>
        <dbReference type="ChEBI" id="CHEBI:29986"/>
        <dbReference type="EC" id="5.1.1.3"/>
    </reaction>
</comment>
<dbReference type="NCBIfam" id="TIGR00067">
    <property type="entry name" value="glut_race"/>
    <property type="match status" value="1"/>
</dbReference>
<evidence type="ECO:0000256" key="4">
    <source>
        <dbReference type="ARBA" id="ARBA00022984"/>
    </source>
</evidence>
<keyword evidence="9" id="KW-1185">Reference proteome</keyword>
<dbReference type="InterPro" id="IPR018187">
    <property type="entry name" value="Asp/Glu_racemase_AS_1"/>
</dbReference>
<reference evidence="8" key="1">
    <citation type="submission" date="2019-08" db="EMBL/GenBank/DDBJ databases">
        <title>Comparative genome analysis confer to the adaptation heavy metal polluted environment.</title>
        <authorList>
            <person name="Li Y."/>
        </authorList>
    </citation>
    <scope>NUCLEOTIDE SEQUENCE [LARGE SCALE GENOMIC DNA]</scope>
    <source>
        <strain evidence="8">P1</strain>
    </source>
</reference>
<feature type="binding site" evidence="7">
    <location>
        <begin position="10"/>
        <end position="11"/>
    </location>
    <ligand>
        <name>substrate</name>
    </ligand>
</feature>
<comment type="pathway">
    <text evidence="7">Cell wall biogenesis; peptidoglycan biosynthesis.</text>
</comment>
<dbReference type="OrthoDB" id="9801055at2"/>
<sequence length="282" mass="31452">MSNQPIGIFDSGFGGLTVFRSIIEQLPGYDYIYMGDNARAPYGNRSFSTIHQYTWECVQWMFDQGCPLVILACNTASAKALRTIQQQDLKNIADPTKRVLGVIRPTAEIIGDYTKTNEIGVLGTKGTVQSGSYLLEINNFFPDVKVHQQACPLWVPLIENGEYDNPGADFFVQLYLDQIMAQSSNIDTILLACTHYPIIQDKIKAYLPESINVVGQGDIVAKSLVDYLNRHPEIEQKVSRNGESKFYTTTDDTADFDHHASLFFSAPVKSTFISANDLVVCK</sequence>
<dbReference type="InterPro" id="IPR033134">
    <property type="entry name" value="Asp/Glu_racemase_AS_2"/>
</dbReference>
<dbReference type="UniPathway" id="UPA00219"/>
<dbReference type="InterPro" id="IPR001920">
    <property type="entry name" value="Asp/Glu_race"/>
</dbReference>
<accession>A0A5C1I145</accession>
<evidence type="ECO:0000313" key="8">
    <source>
        <dbReference type="EMBL" id="QEM11917.1"/>
    </source>
</evidence>
<dbReference type="Gene3D" id="3.40.50.1860">
    <property type="match status" value="2"/>
</dbReference>
<evidence type="ECO:0000256" key="6">
    <source>
        <dbReference type="ARBA" id="ARBA00023316"/>
    </source>
</evidence>
<dbReference type="Pfam" id="PF01177">
    <property type="entry name" value="Asp_Glu_race"/>
    <property type="match status" value="1"/>
</dbReference>
<feature type="binding site" evidence="7">
    <location>
        <begin position="74"/>
        <end position="75"/>
    </location>
    <ligand>
        <name>substrate</name>
    </ligand>
</feature>
<keyword evidence="3 7" id="KW-0133">Cell shape</keyword>
<keyword evidence="4 7" id="KW-0573">Peptidoglycan synthesis</keyword>
<dbReference type="InterPro" id="IPR004391">
    <property type="entry name" value="Glu_race"/>
</dbReference>
<feature type="binding site" evidence="7">
    <location>
        <begin position="42"/>
        <end position="43"/>
    </location>
    <ligand>
        <name>substrate</name>
    </ligand>
</feature>
<dbReference type="GO" id="GO:0008881">
    <property type="term" value="F:glutamate racemase activity"/>
    <property type="evidence" value="ECO:0007669"/>
    <property type="project" value="UniProtKB-UniRule"/>
</dbReference>
<dbReference type="EMBL" id="CP043450">
    <property type="protein sequence ID" value="QEM11917.1"/>
    <property type="molecule type" value="Genomic_DNA"/>
</dbReference>
<dbReference type="PANTHER" id="PTHR21198:SF2">
    <property type="entry name" value="GLUTAMATE RACEMASE"/>
    <property type="match status" value="1"/>
</dbReference>
<evidence type="ECO:0000256" key="5">
    <source>
        <dbReference type="ARBA" id="ARBA00023235"/>
    </source>
</evidence>
<dbReference type="InterPro" id="IPR015942">
    <property type="entry name" value="Asp/Glu/hydantoin_racemase"/>
</dbReference>
<feature type="active site" description="Proton donor/acceptor" evidence="7">
    <location>
        <position position="193"/>
    </location>
</feature>
<evidence type="ECO:0000256" key="3">
    <source>
        <dbReference type="ARBA" id="ARBA00022960"/>
    </source>
</evidence>
<gene>
    <name evidence="7 8" type="primary">murI</name>
    <name evidence="8" type="ORF">DEO27_018390</name>
</gene>
<dbReference type="PANTHER" id="PTHR21198">
    <property type="entry name" value="GLUTAMATE RACEMASE"/>
    <property type="match status" value="1"/>
</dbReference>
<dbReference type="HAMAP" id="MF_00258">
    <property type="entry name" value="Glu_racemase"/>
    <property type="match status" value="1"/>
</dbReference>
<dbReference type="EC" id="5.1.1.3" evidence="2 7"/>
<dbReference type="GO" id="GO:0009252">
    <property type="term" value="P:peptidoglycan biosynthetic process"/>
    <property type="evidence" value="ECO:0007669"/>
    <property type="project" value="UniProtKB-UniRule"/>
</dbReference>
<dbReference type="Proteomes" id="UP000251402">
    <property type="component" value="Chromosome"/>
</dbReference>
<name>A0A5C1I145_9SPHI</name>
<keyword evidence="6 7" id="KW-0961">Cell wall biogenesis/degradation</keyword>
<dbReference type="PROSITE" id="PS00924">
    <property type="entry name" value="ASP_GLU_RACEMASE_2"/>
    <property type="match status" value="1"/>
</dbReference>
<evidence type="ECO:0000256" key="7">
    <source>
        <dbReference type="HAMAP-Rule" id="MF_00258"/>
    </source>
</evidence>
<evidence type="ECO:0000256" key="2">
    <source>
        <dbReference type="ARBA" id="ARBA00013090"/>
    </source>
</evidence>
<organism evidence="8 9">
    <name type="scientific">Mucilaginibacter rubeus</name>
    <dbReference type="NCBI Taxonomy" id="2027860"/>
    <lineage>
        <taxon>Bacteria</taxon>
        <taxon>Pseudomonadati</taxon>
        <taxon>Bacteroidota</taxon>
        <taxon>Sphingobacteriia</taxon>
        <taxon>Sphingobacteriales</taxon>
        <taxon>Sphingobacteriaceae</taxon>
        <taxon>Mucilaginibacter</taxon>
    </lineage>
</organism>
<comment type="similarity">
    <text evidence="7">Belongs to the aspartate/glutamate racemases family.</text>
</comment>
<dbReference type="RefSeq" id="WP_112567117.1">
    <property type="nucleotide sequence ID" value="NZ_CP043450.1"/>
</dbReference>
<proteinExistence type="inferred from homology"/>
<comment type="function">
    <text evidence="7">Provides the (R)-glutamate required for cell wall biosynthesis.</text>
</comment>
<dbReference type="GO" id="GO:0071555">
    <property type="term" value="P:cell wall organization"/>
    <property type="evidence" value="ECO:0007669"/>
    <property type="project" value="UniProtKB-KW"/>
</dbReference>
<feature type="active site" description="Proton donor/acceptor" evidence="7">
    <location>
        <position position="73"/>
    </location>
</feature>
<evidence type="ECO:0000313" key="9">
    <source>
        <dbReference type="Proteomes" id="UP000251402"/>
    </source>
</evidence>
<keyword evidence="5 7" id="KW-0413">Isomerase</keyword>
<feature type="binding site" evidence="7">
    <location>
        <begin position="194"/>
        <end position="195"/>
    </location>
    <ligand>
        <name>substrate</name>
    </ligand>
</feature>
<evidence type="ECO:0000256" key="1">
    <source>
        <dbReference type="ARBA" id="ARBA00001602"/>
    </source>
</evidence>
<dbReference type="FunFam" id="3.40.50.1860:FF:000001">
    <property type="entry name" value="Glutamate racemase"/>
    <property type="match status" value="1"/>
</dbReference>